<dbReference type="PANTHER" id="PTHR34408:SF1">
    <property type="entry name" value="GLYCOSYL HYDROLASE FAMILY 19 DOMAIN-CONTAINING PROTEIN HI_1415"/>
    <property type="match status" value="1"/>
</dbReference>
<proteinExistence type="predicted"/>
<dbReference type="OrthoDB" id="1242806at2"/>
<accession>B2JCY6</accession>
<reference evidence="3" key="1">
    <citation type="journal article" date="2014" name="Stand. Genomic Sci.">
        <title>Complete genome sequence of Burkholderia phymatum STM815(T), a broad host range and efficient nitrogen-fixing symbiont of Mimosa species.</title>
        <authorList>
            <person name="Moulin L."/>
            <person name="Klonowska A."/>
            <person name="Caroline B."/>
            <person name="Booth K."/>
            <person name="Vriezen J.A."/>
            <person name="Melkonian R."/>
            <person name="James E.K."/>
            <person name="Young J.P."/>
            <person name="Bena G."/>
            <person name="Hauser L."/>
            <person name="Land M."/>
            <person name="Kyrpides N."/>
            <person name="Bruce D."/>
            <person name="Chain P."/>
            <person name="Copeland A."/>
            <person name="Pitluck S."/>
            <person name="Woyke T."/>
            <person name="Lizotte-Waniewski M."/>
            <person name="Bristow J."/>
            <person name="Riley M."/>
        </authorList>
    </citation>
    <scope>NUCLEOTIDE SEQUENCE [LARGE SCALE GENOMIC DNA]</scope>
    <source>
        <strain evidence="3">DSM 17167 / CIP 108236 / LMG 21445 / STM815</strain>
    </source>
</reference>
<dbReference type="STRING" id="391038.Bphy_1863"/>
<evidence type="ECO:0000259" key="1">
    <source>
        <dbReference type="Pfam" id="PF00182"/>
    </source>
</evidence>
<dbReference type="RefSeq" id="WP_012401252.1">
    <property type="nucleotide sequence ID" value="NC_010622.1"/>
</dbReference>
<dbReference type="PANTHER" id="PTHR34408">
    <property type="entry name" value="FAMILY PROTEIN, PUTATIVE-RELATED"/>
    <property type="match status" value="1"/>
</dbReference>
<dbReference type="AlphaFoldDB" id="B2JCY6"/>
<dbReference type="HOGENOM" id="CLU_073833_1_1_4"/>
<keyword evidence="3" id="KW-1185">Reference proteome</keyword>
<dbReference type="Proteomes" id="UP000001192">
    <property type="component" value="Chromosome 1"/>
</dbReference>
<keyword evidence="2" id="KW-0378">Hydrolase</keyword>
<dbReference type="InterPro" id="IPR052354">
    <property type="entry name" value="Cell_Wall_Dynamics_Protein"/>
</dbReference>
<dbReference type="CAZy" id="GH19">
    <property type="family name" value="Glycoside Hydrolase Family 19"/>
</dbReference>
<dbReference type="GO" id="GO:0006032">
    <property type="term" value="P:chitin catabolic process"/>
    <property type="evidence" value="ECO:0007669"/>
    <property type="project" value="InterPro"/>
</dbReference>
<feature type="domain" description="Glycoside hydrolase family 19 catalytic" evidence="1">
    <location>
        <begin position="75"/>
        <end position="143"/>
    </location>
</feature>
<dbReference type="KEGG" id="bph:Bphy_1863"/>
<dbReference type="eggNOG" id="COG3179">
    <property type="taxonomic scope" value="Bacteria"/>
</dbReference>
<dbReference type="Pfam" id="PF00182">
    <property type="entry name" value="Glyco_hydro_19"/>
    <property type="match status" value="1"/>
</dbReference>
<evidence type="ECO:0000313" key="3">
    <source>
        <dbReference type="Proteomes" id="UP000001192"/>
    </source>
</evidence>
<gene>
    <name evidence="2" type="ordered locus">Bphy_1863</name>
</gene>
<dbReference type="GO" id="GO:0016998">
    <property type="term" value="P:cell wall macromolecule catabolic process"/>
    <property type="evidence" value="ECO:0007669"/>
    <property type="project" value="InterPro"/>
</dbReference>
<protein>
    <submittedName>
        <fullName evidence="2">Glycoside hydrolase family 19</fullName>
    </submittedName>
</protein>
<organism evidence="2 3">
    <name type="scientific">Paraburkholderia phymatum (strain DSM 17167 / CIP 108236 / LMG 21445 / STM815)</name>
    <name type="common">Burkholderia phymatum</name>
    <dbReference type="NCBI Taxonomy" id="391038"/>
    <lineage>
        <taxon>Bacteria</taxon>
        <taxon>Pseudomonadati</taxon>
        <taxon>Pseudomonadota</taxon>
        <taxon>Betaproteobacteria</taxon>
        <taxon>Burkholderiales</taxon>
        <taxon>Burkholderiaceae</taxon>
        <taxon>Paraburkholderia</taxon>
    </lineage>
</organism>
<dbReference type="GO" id="GO:0004568">
    <property type="term" value="F:chitinase activity"/>
    <property type="evidence" value="ECO:0007669"/>
    <property type="project" value="InterPro"/>
</dbReference>
<sequence precursor="true">MNLTPSIVAAGCGATLLRATQWVQPLQGACDRFNINTPLRAAAFLATIGVETGRLMWVRELWGPTAAQTAYEPPSAKAAQIGNTQPGDGRRFCGRGCIQVTGRSNYARCASALGLDLIAHPELLEQPANAALSAAWFWSTNKLNALADEGDFLAVSRAVNLGNPNSKATPNGYSERLALYGAVKKALGIA</sequence>
<dbReference type="InterPro" id="IPR000726">
    <property type="entry name" value="Glyco_hydro_19_cat"/>
</dbReference>
<name>B2JCY6_PARP8</name>
<dbReference type="EMBL" id="CP001043">
    <property type="protein sequence ID" value="ACC71042.1"/>
    <property type="molecule type" value="Genomic_DNA"/>
</dbReference>
<evidence type="ECO:0000313" key="2">
    <source>
        <dbReference type="EMBL" id="ACC71042.1"/>
    </source>
</evidence>
<dbReference type="InterPro" id="IPR023346">
    <property type="entry name" value="Lysozyme-like_dom_sf"/>
</dbReference>
<dbReference type="SUPFAM" id="SSF53955">
    <property type="entry name" value="Lysozyme-like"/>
    <property type="match status" value="1"/>
</dbReference>
<dbReference type="Gene3D" id="1.10.530.10">
    <property type="match status" value="1"/>
</dbReference>